<dbReference type="InterPro" id="IPR004245">
    <property type="entry name" value="DUF229"/>
</dbReference>
<dbReference type="KEGG" id="dgr:6568152"/>
<dbReference type="HOGENOM" id="CLU_018076_2_0_1"/>
<dbReference type="OrthoDB" id="413313at2759"/>
<dbReference type="Pfam" id="PF02995">
    <property type="entry name" value="DUF229"/>
    <property type="match status" value="1"/>
</dbReference>
<proteinExistence type="predicted"/>
<dbReference type="FunFam" id="3.40.720.10:FF:000017">
    <property type="entry name" value="Predicted protein"/>
    <property type="match status" value="1"/>
</dbReference>
<dbReference type="STRING" id="7222.B4JUE8"/>
<accession>B4JUE8</accession>
<evidence type="ECO:0000313" key="1">
    <source>
        <dbReference type="EMBL" id="EDV91118.1"/>
    </source>
</evidence>
<dbReference type="AlphaFoldDB" id="B4JUE8"/>
<sequence>MPDLAKNYRKKSYTKCDKSKDLITPKYDHTQRSHSLHLNEVNITCCYKQILRWGTDTKADNQFHLQPCSNFHQDFVVPQRVDGIITECRRLTDKKLLQKDAFGFVQPKGQLMNNSFANDSLESESFESRPSVLLWGIDSMSRMNFERTMPLMFKYLREENWFELRGYNKIDDNTFPNLMAVLTGYNLTRSMSVCRPNDVGGLDDCPFQWKSFKAQGYVTAYAEDWSEYSTFNFNFKGFHKPPTDYYARPLILAVERELPKINDMNIPYCVGRRHFAEYIYDAAIQFTEVYRNQSTFGMFWTNSFSHNNFMLPSSMDTRMLEYMRTLSESGVLEKSIVIFFSDHGMRFGQLRALKTGFLEERMPIMYISLPRWFKNKYPEFVHSLQLNQNRLTSPYDIYATLKHILQLDTPLNDLPRPEGCPRCHSLFHEVTETRDCREAGIADFWCTCQELGEISKSEPKARMMAEQLVEATNNYLSDKKLSDICQKLQLNKIELVQRQMVQGSNESEFYVVRYETKQAWAIFEAWAQWNNATQKISTSVTRISRLTSYRQHSGCVRDAVAKKYCICRTK</sequence>
<dbReference type="InterPro" id="IPR017850">
    <property type="entry name" value="Alkaline_phosphatase_core_sf"/>
</dbReference>
<protein>
    <submittedName>
        <fullName evidence="1">GH17275</fullName>
    </submittedName>
</protein>
<dbReference type="EMBL" id="CH916374">
    <property type="protein sequence ID" value="EDV91118.1"/>
    <property type="molecule type" value="Genomic_DNA"/>
</dbReference>
<dbReference type="PhylomeDB" id="B4JUE8"/>
<dbReference type="eggNOG" id="ENOG502QRYZ">
    <property type="taxonomic scope" value="Eukaryota"/>
</dbReference>
<organism evidence="2">
    <name type="scientific">Drosophila grimshawi</name>
    <name type="common">Hawaiian fruit fly</name>
    <name type="synonym">Idiomyia grimshawi</name>
    <dbReference type="NCBI Taxonomy" id="7222"/>
    <lineage>
        <taxon>Eukaryota</taxon>
        <taxon>Metazoa</taxon>
        <taxon>Ecdysozoa</taxon>
        <taxon>Arthropoda</taxon>
        <taxon>Hexapoda</taxon>
        <taxon>Insecta</taxon>
        <taxon>Pterygota</taxon>
        <taxon>Neoptera</taxon>
        <taxon>Endopterygota</taxon>
        <taxon>Diptera</taxon>
        <taxon>Brachycera</taxon>
        <taxon>Muscomorpha</taxon>
        <taxon>Ephydroidea</taxon>
        <taxon>Drosophilidae</taxon>
        <taxon>Drosophila</taxon>
        <taxon>Hawaiian Drosophila</taxon>
    </lineage>
</organism>
<dbReference type="PANTHER" id="PTHR10974:SF9">
    <property type="entry name" value="DUF229 DOMAIN CONTAINING PROTEIN-RELATED"/>
    <property type="match status" value="1"/>
</dbReference>
<name>B4JUE8_DROGR</name>
<dbReference type="GO" id="GO:0005615">
    <property type="term" value="C:extracellular space"/>
    <property type="evidence" value="ECO:0007669"/>
    <property type="project" value="TreeGrafter"/>
</dbReference>
<keyword evidence="2" id="KW-1185">Reference proteome</keyword>
<dbReference type="SUPFAM" id="SSF53649">
    <property type="entry name" value="Alkaline phosphatase-like"/>
    <property type="match status" value="1"/>
</dbReference>
<evidence type="ECO:0000313" key="2">
    <source>
        <dbReference type="Proteomes" id="UP000001070"/>
    </source>
</evidence>
<dbReference type="InParanoid" id="B4JUE8"/>
<gene>
    <name evidence="1" type="primary">Dgri\GH17275</name>
    <name evidence="1" type="ORF">Dgri_GH17275</name>
</gene>
<dbReference type="OMA" id="TYANARC"/>
<dbReference type="CDD" id="cd16021">
    <property type="entry name" value="ALP_like"/>
    <property type="match status" value="1"/>
</dbReference>
<dbReference type="PANTHER" id="PTHR10974">
    <property type="entry name" value="FI08016P-RELATED"/>
    <property type="match status" value="1"/>
</dbReference>
<dbReference type="Proteomes" id="UP000001070">
    <property type="component" value="Unassembled WGS sequence"/>
</dbReference>
<dbReference type="Gene3D" id="3.40.720.10">
    <property type="entry name" value="Alkaline Phosphatase, subunit A"/>
    <property type="match status" value="1"/>
</dbReference>
<reference evidence="1 2" key="1">
    <citation type="journal article" date="2007" name="Nature">
        <title>Evolution of genes and genomes on the Drosophila phylogeny.</title>
        <authorList>
            <consortium name="Drosophila 12 Genomes Consortium"/>
            <person name="Clark A.G."/>
            <person name="Eisen M.B."/>
            <person name="Smith D.R."/>
            <person name="Bergman C.M."/>
            <person name="Oliver B."/>
            <person name="Markow T.A."/>
            <person name="Kaufman T.C."/>
            <person name="Kellis M."/>
            <person name="Gelbart W."/>
            <person name="Iyer V.N."/>
            <person name="Pollard D.A."/>
            <person name="Sackton T.B."/>
            <person name="Larracuente A.M."/>
            <person name="Singh N.D."/>
            <person name="Abad J.P."/>
            <person name="Abt D.N."/>
            <person name="Adryan B."/>
            <person name="Aguade M."/>
            <person name="Akashi H."/>
            <person name="Anderson W.W."/>
            <person name="Aquadro C.F."/>
            <person name="Ardell D.H."/>
            <person name="Arguello R."/>
            <person name="Artieri C.G."/>
            <person name="Barbash D.A."/>
            <person name="Barker D."/>
            <person name="Barsanti P."/>
            <person name="Batterham P."/>
            <person name="Batzoglou S."/>
            <person name="Begun D."/>
            <person name="Bhutkar A."/>
            <person name="Blanco E."/>
            <person name="Bosak S.A."/>
            <person name="Bradley R.K."/>
            <person name="Brand A.D."/>
            <person name="Brent M.R."/>
            <person name="Brooks A.N."/>
            <person name="Brown R.H."/>
            <person name="Butlin R.K."/>
            <person name="Caggese C."/>
            <person name="Calvi B.R."/>
            <person name="Bernardo de Carvalho A."/>
            <person name="Caspi A."/>
            <person name="Castrezana S."/>
            <person name="Celniker S.E."/>
            <person name="Chang J.L."/>
            <person name="Chapple C."/>
            <person name="Chatterji S."/>
            <person name="Chinwalla A."/>
            <person name="Civetta A."/>
            <person name="Clifton S.W."/>
            <person name="Comeron J.M."/>
            <person name="Costello J.C."/>
            <person name="Coyne J.A."/>
            <person name="Daub J."/>
            <person name="David R.G."/>
            <person name="Delcher A.L."/>
            <person name="Delehaunty K."/>
            <person name="Do C.B."/>
            <person name="Ebling H."/>
            <person name="Edwards K."/>
            <person name="Eickbush T."/>
            <person name="Evans J.D."/>
            <person name="Filipski A."/>
            <person name="Findeiss S."/>
            <person name="Freyhult E."/>
            <person name="Fulton L."/>
            <person name="Fulton R."/>
            <person name="Garcia A.C."/>
            <person name="Gardiner A."/>
            <person name="Garfield D.A."/>
            <person name="Garvin B.E."/>
            <person name="Gibson G."/>
            <person name="Gilbert D."/>
            <person name="Gnerre S."/>
            <person name="Godfrey J."/>
            <person name="Good R."/>
            <person name="Gotea V."/>
            <person name="Gravely B."/>
            <person name="Greenberg A.J."/>
            <person name="Griffiths-Jones S."/>
            <person name="Gross S."/>
            <person name="Guigo R."/>
            <person name="Gustafson E.A."/>
            <person name="Haerty W."/>
            <person name="Hahn M.W."/>
            <person name="Halligan D.L."/>
            <person name="Halpern A.L."/>
            <person name="Halter G.M."/>
            <person name="Han M.V."/>
            <person name="Heger A."/>
            <person name="Hillier L."/>
            <person name="Hinrichs A.S."/>
            <person name="Holmes I."/>
            <person name="Hoskins R.A."/>
            <person name="Hubisz M.J."/>
            <person name="Hultmark D."/>
            <person name="Huntley M.A."/>
            <person name="Jaffe D.B."/>
            <person name="Jagadeeshan S."/>
            <person name="Jeck W.R."/>
            <person name="Johnson J."/>
            <person name="Jones C.D."/>
            <person name="Jordan W.C."/>
            <person name="Karpen G.H."/>
            <person name="Kataoka E."/>
            <person name="Keightley P.D."/>
            <person name="Kheradpour P."/>
            <person name="Kirkness E.F."/>
            <person name="Koerich L.B."/>
            <person name="Kristiansen K."/>
            <person name="Kudrna D."/>
            <person name="Kulathinal R.J."/>
            <person name="Kumar S."/>
            <person name="Kwok R."/>
            <person name="Lander E."/>
            <person name="Langley C.H."/>
            <person name="Lapoint R."/>
            <person name="Lazzaro B.P."/>
            <person name="Lee S.J."/>
            <person name="Levesque L."/>
            <person name="Li R."/>
            <person name="Lin C.F."/>
            <person name="Lin M.F."/>
            <person name="Lindblad-Toh K."/>
            <person name="Llopart A."/>
            <person name="Long M."/>
            <person name="Low L."/>
            <person name="Lozovsky E."/>
            <person name="Lu J."/>
            <person name="Luo M."/>
            <person name="Machado C.A."/>
            <person name="Makalowski W."/>
            <person name="Marzo M."/>
            <person name="Matsuda M."/>
            <person name="Matzkin L."/>
            <person name="McAllister B."/>
            <person name="McBride C.S."/>
            <person name="McKernan B."/>
            <person name="McKernan K."/>
            <person name="Mendez-Lago M."/>
            <person name="Minx P."/>
            <person name="Mollenhauer M.U."/>
            <person name="Montooth K."/>
            <person name="Mount S.M."/>
            <person name="Mu X."/>
            <person name="Myers E."/>
            <person name="Negre B."/>
            <person name="Newfeld S."/>
            <person name="Nielsen R."/>
            <person name="Noor M.A."/>
            <person name="O'Grady P."/>
            <person name="Pachter L."/>
            <person name="Papaceit M."/>
            <person name="Parisi M.J."/>
            <person name="Parisi M."/>
            <person name="Parts L."/>
            <person name="Pedersen J.S."/>
            <person name="Pesole G."/>
            <person name="Phillippy A.M."/>
            <person name="Ponting C.P."/>
            <person name="Pop M."/>
            <person name="Porcelli D."/>
            <person name="Powell J.R."/>
            <person name="Prohaska S."/>
            <person name="Pruitt K."/>
            <person name="Puig M."/>
            <person name="Quesneville H."/>
            <person name="Ram K.R."/>
            <person name="Rand D."/>
            <person name="Rasmussen M.D."/>
            <person name="Reed L.K."/>
            <person name="Reenan R."/>
            <person name="Reily A."/>
            <person name="Remington K.A."/>
            <person name="Rieger T.T."/>
            <person name="Ritchie M.G."/>
            <person name="Robin C."/>
            <person name="Rogers Y.H."/>
            <person name="Rohde C."/>
            <person name="Rozas J."/>
            <person name="Rubenfield M.J."/>
            <person name="Ruiz A."/>
            <person name="Russo S."/>
            <person name="Salzberg S.L."/>
            <person name="Sanchez-Gracia A."/>
            <person name="Saranga D.J."/>
            <person name="Sato H."/>
            <person name="Schaeffer S.W."/>
            <person name="Schatz M.C."/>
            <person name="Schlenke T."/>
            <person name="Schwartz R."/>
            <person name="Segarra C."/>
            <person name="Singh R.S."/>
            <person name="Sirot L."/>
            <person name="Sirota M."/>
            <person name="Sisneros N.B."/>
            <person name="Smith C.D."/>
            <person name="Smith T.F."/>
            <person name="Spieth J."/>
            <person name="Stage D.E."/>
            <person name="Stark A."/>
            <person name="Stephan W."/>
            <person name="Strausberg R.L."/>
            <person name="Strempel S."/>
            <person name="Sturgill D."/>
            <person name="Sutton G."/>
            <person name="Sutton G.G."/>
            <person name="Tao W."/>
            <person name="Teichmann S."/>
            <person name="Tobari Y.N."/>
            <person name="Tomimura Y."/>
            <person name="Tsolas J.M."/>
            <person name="Valente V.L."/>
            <person name="Venter E."/>
            <person name="Venter J.C."/>
            <person name="Vicario S."/>
            <person name="Vieira F.G."/>
            <person name="Vilella A.J."/>
            <person name="Villasante A."/>
            <person name="Walenz B."/>
            <person name="Wang J."/>
            <person name="Wasserman M."/>
            <person name="Watts T."/>
            <person name="Wilson D."/>
            <person name="Wilson R.K."/>
            <person name="Wing R.A."/>
            <person name="Wolfner M.F."/>
            <person name="Wong A."/>
            <person name="Wong G.K."/>
            <person name="Wu C.I."/>
            <person name="Wu G."/>
            <person name="Yamamoto D."/>
            <person name="Yang H.P."/>
            <person name="Yang S.P."/>
            <person name="Yorke J.A."/>
            <person name="Yoshida K."/>
            <person name="Zdobnov E."/>
            <person name="Zhang P."/>
            <person name="Zhang Y."/>
            <person name="Zimin A.V."/>
            <person name="Baldwin J."/>
            <person name="Abdouelleil A."/>
            <person name="Abdulkadir J."/>
            <person name="Abebe A."/>
            <person name="Abera B."/>
            <person name="Abreu J."/>
            <person name="Acer S.C."/>
            <person name="Aftuck L."/>
            <person name="Alexander A."/>
            <person name="An P."/>
            <person name="Anderson E."/>
            <person name="Anderson S."/>
            <person name="Arachi H."/>
            <person name="Azer M."/>
            <person name="Bachantsang P."/>
            <person name="Barry A."/>
            <person name="Bayul T."/>
            <person name="Berlin A."/>
            <person name="Bessette D."/>
            <person name="Bloom T."/>
            <person name="Blye J."/>
            <person name="Boguslavskiy L."/>
            <person name="Bonnet C."/>
            <person name="Boukhgalter B."/>
            <person name="Bourzgui I."/>
            <person name="Brown A."/>
            <person name="Cahill P."/>
            <person name="Channer S."/>
            <person name="Cheshatsang Y."/>
            <person name="Chuda L."/>
            <person name="Citroen M."/>
            <person name="Collymore A."/>
            <person name="Cooke P."/>
            <person name="Costello M."/>
            <person name="D'Aco K."/>
            <person name="Daza R."/>
            <person name="De Haan G."/>
            <person name="DeGray S."/>
            <person name="DeMaso C."/>
            <person name="Dhargay N."/>
            <person name="Dooley K."/>
            <person name="Dooley E."/>
            <person name="Doricent M."/>
            <person name="Dorje P."/>
            <person name="Dorjee K."/>
            <person name="Dupes A."/>
            <person name="Elong R."/>
            <person name="Falk J."/>
            <person name="Farina A."/>
            <person name="Faro S."/>
            <person name="Ferguson D."/>
            <person name="Fisher S."/>
            <person name="Foley C.D."/>
            <person name="Franke A."/>
            <person name="Friedrich D."/>
            <person name="Gadbois L."/>
            <person name="Gearin G."/>
            <person name="Gearin C.R."/>
            <person name="Giannoukos G."/>
            <person name="Goode T."/>
            <person name="Graham J."/>
            <person name="Grandbois E."/>
            <person name="Grewal S."/>
            <person name="Gyaltsen K."/>
            <person name="Hafez N."/>
            <person name="Hagos B."/>
            <person name="Hall J."/>
            <person name="Henson C."/>
            <person name="Hollinger A."/>
            <person name="Honan T."/>
            <person name="Huard M.D."/>
            <person name="Hughes L."/>
            <person name="Hurhula B."/>
            <person name="Husby M.E."/>
            <person name="Kamat A."/>
            <person name="Kanga B."/>
            <person name="Kashin S."/>
            <person name="Khazanovich D."/>
            <person name="Kisner P."/>
            <person name="Lance K."/>
            <person name="Lara M."/>
            <person name="Lee W."/>
            <person name="Lennon N."/>
            <person name="Letendre F."/>
            <person name="LeVine R."/>
            <person name="Lipovsky A."/>
            <person name="Liu X."/>
            <person name="Liu J."/>
            <person name="Liu S."/>
            <person name="Lokyitsang T."/>
            <person name="Lokyitsang Y."/>
            <person name="Lubonja R."/>
            <person name="Lui A."/>
            <person name="MacDonald P."/>
            <person name="Magnisalis V."/>
            <person name="Maru K."/>
            <person name="Matthews C."/>
            <person name="McCusker W."/>
            <person name="McDonough S."/>
            <person name="Mehta T."/>
            <person name="Meldrim J."/>
            <person name="Meneus L."/>
            <person name="Mihai O."/>
            <person name="Mihalev A."/>
            <person name="Mihova T."/>
            <person name="Mittelman R."/>
            <person name="Mlenga V."/>
            <person name="Montmayeur A."/>
            <person name="Mulrain L."/>
            <person name="Navidi A."/>
            <person name="Naylor J."/>
            <person name="Negash T."/>
            <person name="Nguyen T."/>
            <person name="Nguyen N."/>
            <person name="Nicol R."/>
            <person name="Norbu C."/>
            <person name="Norbu N."/>
            <person name="Novod N."/>
            <person name="O'Neill B."/>
            <person name="Osman S."/>
            <person name="Markiewicz E."/>
            <person name="Oyono O.L."/>
            <person name="Patti C."/>
            <person name="Phunkhang P."/>
            <person name="Pierre F."/>
            <person name="Priest M."/>
            <person name="Raghuraman S."/>
            <person name="Rege F."/>
            <person name="Reyes R."/>
            <person name="Rise C."/>
            <person name="Rogov P."/>
            <person name="Ross K."/>
            <person name="Ryan E."/>
            <person name="Settipalli S."/>
            <person name="Shea T."/>
            <person name="Sherpa N."/>
            <person name="Shi L."/>
            <person name="Shih D."/>
            <person name="Sparrow T."/>
            <person name="Spaulding J."/>
            <person name="Stalker J."/>
            <person name="Stange-Thomann N."/>
            <person name="Stavropoulos S."/>
            <person name="Stone C."/>
            <person name="Strader C."/>
            <person name="Tesfaye S."/>
            <person name="Thomson T."/>
            <person name="Thoulutsang Y."/>
            <person name="Thoulutsang D."/>
            <person name="Topham K."/>
            <person name="Topping I."/>
            <person name="Tsamla T."/>
            <person name="Vassiliev H."/>
            <person name="Vo A."/>
            <person name="Wangchuk T."/>
            <person name="Wangdi T."/>
            <person name="Weiand M."/>
            <person name="Wilkinson J."/>
            <person name="Wilson A."/>
            <person name="Yadav S."/>
            <person name="Young G."/>
            <person name="Yu Q."/>
            <person name="Zembek L."/>
            <person name="Zhong D."/>
            <person name="Zimmer A."/>
            <person name="Zwirko Z."/>
            <person name="Jaffe D.B."/>
            <person name="Alvarez P."/>
            <person name="Brockman W."/>
            <person name="Butler J."/>
            <person name="Chin C."/>
            <person name="Gnerre S."/>
            <person name="Grabherr M."/>
            <person name="Kleber M."/>
            <person name="Mauceli E."/>
            <person name="MacCallum I."/>
        </authorList>
    </citation>
    <scope>NUCLEOTIDE SEQUENCE [LARGE SCALE GENOMIC DNA]</scope>
    <source>
        <strain evidence="2">Tucson 15287-2541.00</strain>
    </source>
</reference>